<organism evidence="2">
    <name type="scientific">Tanacetum cinerariifolium</name>
    <name type="common">Dalmatian daisy</name>
    <name type="synonym">Chrysanthemum cinerariifolium</name>
    <dbReference type="NCBI Taxonomy" id="118510"/>
    <lineage>
        <taxon>Eukaryota</taxon>
        <taxon>Viridiplantae</taxon>
        <taxon>Streptophyta</taxon>
        <taxon>Embryophyta</taxon>
        <taxon>Tracheophyta</taxon>
        <taxon>Spermatophyta</taxon>
        <taxon>Magnoliopsida</taxon>
        <taxon>eudicotyledons</taxon>
        <taxon>Gunneridae</taxon>
        <taxon>Pentapetalae</taxon>
        <taxon>asterids</taxon>
        <taxon>campanulids</taxon>
        <taxon>Asterales</taxon>
        <taxon>Asteraceae</taxon>
        <taxon>Asteroideae</taxon>
        <taxon>Anthemideae</taxon>
        <taxon>Anthemidinae</taxon>
        <taxon>Tanacetum</taxon>
    </lineage>
</organism>
<proteinExistence type="predicted"/>
<name>A0A699T8M4_TANCI</name>
<protein>
    <submittedName>
        <fullName evidence="2">Uncharacterized protein</fullName>
    </submittedName>
</protein>
<accession>A0A699T8M4</accession>
<gene>
    <name evidence="2" type="ORF">Tci_878844</name>
</gene>
<dbReference type="EMBL" id="BKCJ011227921">
    <property type="protein sequence ID" value="GFD06875.1"/>
    <property type="molecule type" value="Genomic_DNA"/>
</dbReference>
<comment type="caution">
    <text evidence="2">The sequence shown here is derived from an EMBL/GenBank/DDBJ whole genome shotgun (WGS) entry which is preliminary data.</text>
</comment>
<evidence type="ECO:0000256" key="1">
    <source>
        <dbReference type="SAM" id="MobiDB-lite"/>
    </source>
</evidence>
<feature type="region of interest" description="Disordered" evidence="1">
    <location>
        <begin position="1"/>
        <end position="22"/>
    </location>
</feature>
<dbReference type="AlphaFoldDB" id="A0A699T8M4"/>
<feature type="non-terminal residue" evidence="2">
    <location>
        <position position="1"/>
    </location>
</feature>
<reference evidence="2" key="1">
    <citation type="journal article" date="2019" name="Sci. Rep.">
        <title>Draft genome of Tanacetum cinerariifolium, the natural source of mosquito coil.</title>
        <authorList>
            <person name="Yamashiro T."/>
            <person name="Shiraishi A."/>
            <person name="Satake H."/>
            <person name="Nakayama K."/>
        </authorList>
    </citation>
    <scope>NUCLEOTIDE SEQUENCE</scope>
</reference>
<sequence length="149" mass="15117">VGAGGRQAVAHGGGADHERAGGGVVKLPGAGIEGTVGVGNVGQHIVVLIAGFHRCGGVERVGVGAYRHQRRDGQRSRCRGAFRRLQRVYHVVGNGGGAGDERELAGSSHGHRAGASGPQAARNGKRAAQAAGGHEAHRIGHRVGTARLQ</sequence>
<evidence type="ECO:0000313" key="2">
    <source>
        <dbReference type="EMBL" id="GFD06875.1"/>
    </source>
</evidence>
<feature type="region of interest" description="Disordered" evidence="1">
    <location>
        <begin position="93"/>
        <end position="149"/>
    </location>
</feature>
<feature type="compositionally biased region" description="Low complexity" evidence="1">
    <location>
        <begin position="105"/>
        <end position="133"/>
    </location>
</feature>